<gene>
    <name evidence="1" type="ORF">CEXT_801001</name>
</gene>
<dbReference type="AlphaFoldDB" id="A0AAV4WNK9"/>
<dbReference type="Proteomes" id="UP001054945">
    <property type="component" value="Unassembled WGS sequence"/>
</dbReference>
<name>A0AAV4WNK9_CAEEX</name>
<sequence>MKCMNNLSSKQTAFPGWGDKFLVFGRTVEDHFLSERASHSLPVRFPPLRAESFILNDFIHNIRRRRAVLIIGRSAPLESTVVCEYQ</sequence>
<protein>
    <submittedName>
        <fullName evidence="1">Uncharacterized protein</fullName>
    </submittedName>
</protein>
<keyword evidence="2" id="KW-1185">Reference proteome</keyword>
<reference evidence="1 2" key="1">
    <citation type="submission" date="2021-06" db="EMBL/GenBank/DDBJ databases">
        <title>Caerostris extrusa draft genome.</title>
        <authorList>
            <person name="Kono N."/>
            <person name="Arakawa K."/>
        </authorList>
    </citation>
    <scope>NUCLEOTIDE SEQUENCE [LARGE SCALE GENOMIC DNA]</scope>
</reference>
<comment type="caution">
    <text evidence="1">The sequence shown here is derived from an EMBL/GenBank/DDBJ whole genome shotgun (WGS) entry which is preliminary data.</text>
</comment>
<organism evidence="1 2">
    <name type="scientific">Caerostris extrusa</name>
    <name type="common">Bark spider</name>
    <name type="synonym">Caerostris bankana</name>
    <dbReference type="NCBI Taxonomy" id="172846"/>
    <lineage>
        <taxon>Eukaryota</taxon>
        <taxon>Metazoa</taxon>
        <taxon>Ecdysozoa</taxon>
        <taxon>Arthropoda</taxon>
        <taxon>Chelicerata</taxon>
        <taxon>Arachnida</taxon>
        <taxon>Araneae</taxon>
        <taxon>Araneomorphae</taxon>
        <taxon>Entelegynae</taxon>
        <taxon>Araneoidea</taxon>
        <taxon>Araneidae</taxon>
        <taxon>Caerostris</taxon>
    </lineage>
</organism>
<evidence type="ECO:0000313" key="1">
    <source>
        <dbReference type="EMBL" id="GIY83903.1"/>
    </source>
</evidence>
<evidence type="ECO:0000313" key="2">
    <source>
        <dbReference type="Proteomes" id="UP001054945"/>
    </source>
</evidence>
<proteinExistence type="predicted"/>
<dbReference type="EMBL" id="BPLR01016440">
    <property type="protein sequence ID" value="GIY83903.1"/>
    <property type="molecule type" value="Genomic_DNA"/>
</dbReference>
<accession>A0AAV4WNK9</accession>